<evidence type="ECO:0000313" key="4">
    <source>
        <dbReference type="EMBL" id="KAF0702820.1"/>
    </source>
</evidence>
<name>A0A6G0VQU2_APHCR</name>
<proteinExistence type="predicted"/>
<evidence type="ECO:0000256" key="2">
    <source>
        <dbReference type="SAM" id="MobiDB-lite"/>
    </source>
</evidence>
<dbReference type="InterPro" id="IPR013087">
    <property type="entry name" value="Znf_C2H2_type"/>
</dbReference>
<dbReference type="SMART" id="SM00355">
    <property type="entry name" value="ZnF_C2H2"/>
    <property type="match status" value="2"/>
</dbReference>
<dbReference type="Gene3D" id="3.30.160.60">
    <property type="entry name" value="Classic Zinc Finger"/>
    <property type="match status" value="1"/>
</dbReference>
<sequence>MADHTGSSQVAGPSTRADPELPLDRDDSDSDSMSDCGSSVEGMDRMPTKRRQPALEGRTLTVWYPLPTTKNCPHDDCSARFRVKLWTSSKQSVVRHVRDLHDEVEATVVWCVGRGTVLGVRPGAHKCTVAIEGAADVLERYSCSVDGCSESFLSKQGLTNHVRNHRRMDALEAAAVPLPVPLTRQRLRASQDPRPVRGGDARVPMGDVPRILVGNTPPDTGGTVSPKGIVAG</sequence>
<feature type="region of interest" description="Disordered" evidence="2">
    <location>
        <begin position="1"/>
        <end position="52"/>
    </location>
</feature>
<dbReference type="PROSITE" id="PS50157">
    <property type="entry name" value="ZINC_FINGER_C2H2_2"/>
    <property type="match status" value="1"/>
</dbReference>
<comment type="caution">
    <text evidence="4">The sequence shown here is derived from an EMBL/GenBank/DDBJ whole genome shotgun (WGS) entry which is preliminary data.</text>
</comment>
<protein>
    <submittedName>
        <fullName evidence="4">C2H2-type domain-containing protein</fullName>
    </submittedName>
</protein>
<keyword evidence="1" id="KW-0479">Metal-binding</keyword>
<gene>
    <name evidence="4" type="ORF">FWK35_00038065</name>
</gene>
<evidence type="ECO:0000313" key="5">
    <source>
        <dbReference type="Proteomes" id="UP000478052"/>
    </source>
</evidence>
<feature type="non-terminal residue" evidence="4">
    <location>
        <position position="232"/>
    </location>
</feature>
<dbReference type="OrthoDB" id="10460146at2759"/>
<feature type="region of interest" description="Disordered" evidence="2">
    <location>
        <begin position="188"/>
        <end position="232"/>
    </location>
</feature>
<feature type="compositionally biased region" description="Polar residues" evidence="2">
    <location>
        <begin position="1"/>
        <end position="12"/>
    </location>
</feature>
<feature type="compositionally biased region" description="Basic and acidic residues" evidence="2">
    <location>
        <begin position="189"/>
        <end position="200"/>
    </location>
</feature>
<reference evidence="4 5" key="1">
    <citation type="submission" date="2019-08" db="EMBL/GenBank/DDBJ databases">
        <title>Whole genome of Aphis craccivora.</title>
        <authorList>
            <person name="Voronova N.V."/>
            <person name="Shulinski R.S."/>
            <person name="Bandarenka Y.V."/>
            <person name="Zhorov D.G."/>
            <person name="Warner D."/>
        </authorList>
    </citation>
    <scope>NUCLEOTIDE SEQUENCE [LARGE SCALE GENOMIC DNA]</scope>
    <source>
        <strain evidence="4">180601</strain>
        <tissue evidence="4">Whole Body</tissue>
    </source>
</reference>
<dbReference type="PROSITE" id="PS00028">
    <property type="entry name" value="ZINC_FINGER_C2H2_1"/>
    <property type="match status" value="1"/>
</dbReference>
<dbReference type="AlphaFoldDB" id="A0A6G0VQU2"/>
<keyword evidence="1" id="KW-0863">Zinc-finger</keyword>
<evidence type="ECO:0000259" key="3">
    <source>
        <dbReference type="PROSITE" id="PS50157"/>
    </source>
</evidence>
<dbReference type="Proteomes" id="UP000478052">
    <property type="component" value="Unassembled WGS sequence"/>
</dbReference>
<keyword evidence="1" id="KW-0862">Zinc</keyword>
<organism evidence="4 5">
    <name type="scientific">Aphis craccivora</name>
    <name type="common">Cowpea aphid</name>
    <dbReference type="NCBI Taxonomy" id="307492"/>
    <lineage>
        <taxon>Eukaryota</taxon>
        <taxon>Metazoa</taxon>
        <taxon>Ecdysozoa</taxon>
        <taxon>Arthropoda</taxon>
        <taxon>Hexapoda</taxon>
        <taxon>Insecta</taxon>
        <taxon>Pterygota</taxon>
        <taxon>Neoptera</taxon>
        <taxon>Paraneoptera</taxon>
        <taxon>Hemiptera</taxon>
        <taxon>Sternorrhyncha</taxon>
        <taxon>Aphidomorpha</taxon>
        <taxon>Aphidoidea</taxon>
        <taxon>Aphididae</taxon>
        <taxon>Aphidini</taxon>
        <taxon>Aphis</taxon>
        <taxon>Aphis</taxon>
    </lineage>
</organism>
<keyword evidence="5" id="KW-1185">Reference proteome</keyword>
<feature type="domain" description="C2H2-type" evidence="3">
    <location>
        <begin position="141"/>
        <end position="170"/>
    </location>
</feature>
<dbReference type="EMBL" id="VUJU01014151">
    <property type="protein sequence ID" value="KAF0702820.1"/>
    <property type="molecule type" value="Genomic_DNA"/>
</dbReference>
<dbReference type="GO" id="GO:0008270">
    <property type="term" value="F:zinc ion binding"/>
    <property type="evidence" value="ECO:0007669"/>
    <property type="project" value="UniProtKB-KW"/>
</dbReference>
<accession>A0A6G0VQU2</accession>
<evidence type="ECO:0000256" key="1">
    <source>
        <dbReference type="PROSITE-ProRule" id="PRU00042"/>
    </source>
</evidence>